<dbReference type="Proteomes" id="UP000602076">
    <property type="component" value="Unassembled WGS sequence"/>
</dbReference>
<evidence type="ECO:0000313" key="2">
    <source>
        <dbReference type="Proteomes" id="UP000602076"/>
    </source>
</evidence>
<organism evidence="1 2">
    <name type="scientific">Peribacillus faecalis</name>
    <dbReference type="NCBI Taxonomy" id="2772559"/>
    <lineage>
        <taxon>Bacteria</taxon>
        <taxon>Bacillati</taxon>
        <taxon>Bacillota</taxon>
        <taxon>Bacilli</taxon>
        <taxon>Bacillales</taxon>
        <taxon>Bacillaceae</taxon>
        <taxon>Peribacillus</taxon>
    </lineage>
</organism>
<gene>
    <name evidence="1" type="ORF">IEO70_07240</name>
</gene>
<keyword evidence="2" id="KW-1185">Reference proteome</keyword>
<evidence type="ECO:0000313" key="1">
    <source>
        <dbReference type="EMBL" id="MBD3108159.1"/>
    </source>
</evidence>
<proteinExistence type="predicted"/>
<dbReference type="Pfam" id="PF13170">
    <property type="entry name" value="DUF4003"/>
    <property type="match status" value="1"/>
</dbReference>
<name>A0A927HAP8_9BACI</name>
<reference evidence="1" key="1">
    <citation type="submission" date="2020-09" db="EMBL/GenBank/DDBJ databases">
        <title>Bacillus faecalis sp. nov., a moderately halophilic bacterium isolated from cow faeces.</title>
        <authorList>
            <person name="Jiang L."/>
            <person name="Lee J."/>
        </authorList>
    </citation>
    <scope>NUCLEOTIDE SEQUENCE</scope>
    <source>
        <strain evidence="1">AGMB 02131</strain>
    </source>
</reference>
<dbReference type="InterPro" id="IPR025062">
    <property type="entry name" value="DUF4003"/>
</dbReference>
<sequence length="300" mass="34052">MKKNAALQLAIKNQRVNLTEIKDMVDYMKKSTSAFSYFRHSLFPIAALLTTYNDSRQLFDQTVHYYDRLKEHFRRSSYLPYVALFLAAESKPEKADHTIETAAHFYKLMKERHFWLTSDDDYMFAVLLANNNLEPTHAVDEMTECYRYLNERGIRKGNALQAMSHILVLSDEPVYKKCDRLLEYEQLLKAEKIKLDMYSRSLLAVLTIVEQNVHATVSKIVETDSTLASQKGFGNWSFGRSARNMFSIAVTVSEDLQNTQAETIQATIQNNIQSLLLAQQAAMTAGVAAAASSSNSSSNS</sequence>
<accession>A0A927HAP8</accession>
<dbReference type="EMBL" id="JACXSI010000014">
    <property type="protein sequence ID" value="MBD3108159.1"/>
    <property type="molecule type" value="Genomic_DNA"/>
</dbReference>
<protein>
    <submittedName>
        <fullName evidence="1">DUF4003 family protein</fullName>
    </submittedName>
</protein>
<dbReference type="AlphaFoldDB" id="A0A927HAP8"/>
<comment type="caution">
    <text evidence="1">The sequence shown here is derived from an EMBL/GenBank/DDBJ whole genome shotgun (WGS) entry which is preliminary data.</text>
</comment>